<dbReference type="EMBL" id="CP012040">
    <property type="protein sequence ID" value="AKP50027.1"/>
    <property type="molecule type" value="Genomic_DNA"/>
</dbReference>
<organism evidence="1 2">
    <name type="scientific">Cyclobacterium amurskyense</name>
    <dbReference type="NCBI Taxonomy" id="320787"/>
    <lineage>
        <taxon>Bacteria</taxon>
        <taxon>Pseudomonadati</taxon>
        <taxon>Bacteroidota</taxon>
        <taxon>Cytophagia</taxon>
        <taxon>Cytophagales</taxon>
        <taxon>Cyclobacteriaceae</taxon>
        <taxon>Cyclobacterium</taxon>
    </lineage>
</organism>
<sequence length="64" mass="7694">MKKFKFHAKLHKVEKILLMSIDQEFEIKPGLWNRVRNSLSRVYGKCCNRKKIRLFGDFSIAPLW</sequence>
<gene>
    <name evidence="1" type="ORF">CA2015_0560</name>
</gene>
<reference evidence="1 2" key="1">
    <citation type="submission" date="2015-07" db="EMBL/GenBank/DDBJ databases">
        <authorList>
            <person name="Kim K.M."/>
        </authorList>
    </citation>
    <scope>NUCLEOTIDE SEQUENCE [LARGE SCALE GENOMIC DNA]</scope>
    <source>
        <strain evidence="1 2">KCTC 12363</strain>
    </source>
</reference>
<evidence type="ECO:0000313" key="1">
    <source>
        <dbReference type="EMBL" id="AKP50027.1"/>
    </source>
</evidence>
<dbReference type="KEGG" id="camu:CA2015_0560"/>
<dbReference type="Proteomes" id="UP000036520">
    <property type="component" value="Chromosome"/>
</dbReference>
<evidence type="ECO:0000313" key="2">
    <source>
        <dbReference type="Proteomes" id="UP000036520"/>
    </source>
</evidence>
<accession>A0A0H4PP72</accession>
<dbReference type="AlphaFoldDB" id="A0A0H4PP72"/>
<name>A0A0H4PP72_9BACT</name>
<proteinExistence type="predicted"/>
<dbReference type="STRING" id="320787.CA2015_0560"/>
<protein>
    <submittedName>
        <fullName evidence="1">Uncharacterized protein</fullName>
    </submittedName>
</protein>
<keyword evidence="2" id="KW-1185">Reference proteome</keyword>